<organism evidence="2 3">
    <name type="scientific">Phaeosphaeria nodorum (strain SN15 / ATCC MYA-4574 / FGSC 10173)</name>
    <name type="common">Glume blotch fungus</name>
    <name type="synonym">Parastagonospora nodorum</name>
    <dbReference type="NCBI Taxonomy" id="321614"/>
    <lineage>
        <taxon>Eukaryota</taxon>
        <taxon>Fungi</taxon>
        <taxon>Dikarya</taxon>
        <taxon>Ascomycota</taxon>
        <taxon>Pezizomycotina</taxon>
        <taxon>Dothideomycetes</taxon>
        <taxon>Pleosporomycetidae</taxon>
        <taxon>Pleosporales</taxon>
        <taxon>Pleosporineae</taxon>
        <taxon>Phaeosphaeriaceae</taxon>
        <taxon>Parastagonospora</taxon>
    </lineage>
</organism>
<name>A0A7U2FBI6_PHANO</name>
<reference evidence="3" key="1">
    <citation type="journal article" date="2021" name="BMC Genomics">
        <title>Chromosome-level genome assembly and manually-curated proteome of model necrotroph Parastagonospora nodorum Sn15 reveals a genome-wide trove of candidate effector homologs, and redundancy of virulence-related functions within an accessory chromosome.</title>
        <authorList>
            <person name="Bertazzoni S."/>
            <person name="Jones D.A.B."/>
            <person name="Phan H.T."/>
            <person name="Tan K.-C."/>
            <person name="Hane J.K."/>
        </authorList>
    </citation>
    <scope>NUCLEOTIDE SEQUENCE [LARGE SCALE GENOMIC DNA]</scope>
    <source>
        <strain evidence="3">SN15 / ATCC MYA-4574 / FGSC 10173)</strain>
    </source>
</reference>
<gene>
    <name evidence="2" type="ORF">JI435_303470</name>
</gene>
<evidence type="ECO:0000256" key="1">
    <source>
        <dbReference type="SAM" id="MobiDB-lite"/>
    </source>
</evidence>
<feature type="compositionally biased region" description="Polar residues" evidence="1">
    <location>
        <begin position="66"/>
        <end position="87"/>
    </location>
</feature>
<dbReference type="Proteomes" id="UP000663193">
    <property type="component" value="Chromosome 13"/>
</dbReference>
<evidence type="ECO:0000313" key="3">
    <source>
        <dbReference type="Proteomes" id="UP000663193"/>
    </source>
</evidence>
<protein>
    <submittedName>
        <fullName evidence="2">Uncharacterized protein</fullName>
    </submittedName>
</protein>
<dbReference type="AlphaFoldDB" id="A0A7U2FBI6"/>
<accession>A0A7U2FBI6</accession>
<evidence type="ECO:0000313" key="2">
    <source>
        <dbReference type="EMBL" id="QRD02023.1"/>
    </source>
</evidence>
<dbReference type="VEuPathDB" id="FungiDB:JI435_303470"/>
<dbReference type="EMBL" id="CP069035">
    <property type="protein sequence ID" value="QRD02023.1"/>
    <property type="molecule type" value="Genomic_DNA"/>
</dbReference>
<proteinExistence type="predicted"/>
<feature type="region of interest" description="Disordered" evidence="1">
    <location>
        <begin position="65"/>
        <end position="87"/>
    </location>
</feature>
<keyword evidence="3" id="KW-1185">Reference proteome</keyword>
<sequence length="87" mass="10001">MQAWLQPPAWIPPTKYSSISRQWHLTLTLWSRFRPEIPRHRECHHIHCSTVDSRRPCAPPKILAANQISDDPNGTQGSQRATNATFC</sequence>